<name>A0ABD5Y8R5_9EURY</name>
<sequence>MEPPTFRGKPSETHVIWRRSGAEESVPKRFDERELRAWCSTHGFDFETDRRVDHDRSEDPREQYRTVFAWADEESESFGLGDDEWEIATQETPRTFLEIDAKGEARLKTWTEEYVFDVEELWLDGRSFVFRAAEIDGAKRLDAGKLTEPPE</sequence>
<gene>
    <name evidence="2" type="ORF">ACFQMA_18150</name>
</gene>
<reference evidence="2 3" key="1">
    <citation type="journal article" date="2019" name="Int. J. Syst. Evol. Microbiol.">
        <title>The Global Catalogue of Microorganisms (GCM) 10K type strain sequencing project: providing services to taxonomists for standard genome sequencing and annotation.</title>
        <authorList>
            <consortium name="The Broad Institute Genomics Platform"/>
            <consortium name="The Broad Institute Genome Sequencing Center for Infectious Disease"/>
            <person name="Wu L."/>
            <person name="Ma J."/>
        </authorList>
    </citation>
    <scope>NUCLEOTIDE SEQUENCE [LARGE SCALE GENOMIC DNA]</scope>
    <source>
        <strain evidence="2 3">XZYJT29</strain>
    </source>
</reference>
<accession>A0ABD5Y8R5</accession>
<evidence type="ECO:0000256" key="1">
    <source>
        <dbReference type="SAM" id="MobiDB-lite"/>
    </source>
</evidence>
<feature type="region of interest" description="Disordered" evidence="1">
    <location>
        <begin position="1"/>
        <end position="20"/>
    </location>
</feature>
<proteinExistence type="predicted"/>
<protein>
    <submittedName>
        <fullName evidence="2">Uncharacterized protein</fullName>
    </submittedName>
</protein>
<dbReference type="EMBL" id="JBHTAS010000001">
    <property type="protein sequence ID" value="MFC7141745.1"/>
    <property type="molecule type" value="Genomic_DNA"/>
</dbReference>
<organism evidence="2 3">
    <name type="scientific">Halosimplex aquaticum</name>
    <dbReference type="NCBI Taxonomy" id="3026162"/>
    <lineage>
        <taxon>Archaea</taxon>
        <taxon>Methanobacteriati</taxon>
        <taxon>Methanobacteriota</taxon>
        <taxon>Stenosarchaea group</taxon>
        <taxon>Halobacteria</taxon>
        <taxon>Halobacteriales</taxon>
        <taxon>Haloarculaceae</taxon>
        <taxon>Halosimplex</taxon>
    </lineage>
</organism>
<dbReference type="Proteomes" id="UP001596432">
    <property type="component" value="Unassembled WGS sequence"/>
</dbReference>
<evidence type="ECO:0000313" key="2">
    <source>
        <dbReference type="EMBL" id="MFC7141745.1"/>
    </source>
</evidence>
<dbReference type="AlphaFoldDB" id="A0ABD5Y8R5"/>
<dbReference type="RefSeq" id="WP_274322823.1">
    <property type="nucleotide sequence ID" value="NZ_CP118158.1"/>
</dbReference>
<evidence type="ECO:0000313" key="3">
    <source>
        <dbReference type="Proteomes" id="UP001596432"/>
    </source>
</evidence>
<comment type="caution">
    <text evidence="2">The sequence shown here is derived from an EMBL/GenBank/DDBJ whole genome shotgun (WGS) entry which is preliminary data.</text>
</comment>
<keyword evidence="3" id="KW-1185">Reference proteome</keyword>
<dbReference type="GeneID" id="78822068"/>